<reference evidence="1" key="1">
    <citation type="journal article" date="2020" name="Nature">
        <title>Giant virus diversity and host interactions through global metagenomics.</title>
        <authorList>
            <person name="Schulz F."/>
            <person name="Roux S."/>
            <person name="Paez-Espino D."/>
            <person name="Jungbluth S."/>
            <person name="Walsh D.A."/>
            <person name="Denef V.J."/>
            <person name="McMahon K.D."/>
            <person name="Konstantinidis K.T."/>
            <person name="Eloe-Fadrosh E.A."/>
            <person name="Kyrpides N.C."/>
            <person name="Woyke T."/>
        </authorList>
    </citation>
    <scope>NUCLEOTIDE SEQUENCE</scope>
    <source>
        <strain evidence="1">GVMAG-M-3300023174-111</strain>
    </source>
</reference>
<dbReference type="EMBL" id="MN739530">
    <property type="protein sequence ID" value="QHT10826.1"/>
    <property type="molecule type" value="Genomic_DNA"/>
</dbReference>
<accession>A0A6C0D185</accession>
<dbReference type="AlphaFoldDB" id="A0A6C0D185"/>
<evidence type="ECO:0000313" key="1">
    <source>
        <dbReference type="EMBL" id="QHT10826.1"/>
    </source>
</evidence>
<organism evidence="1">
    <name type="scientific">viral metagenome</name>
    <dbReference type="NCBI Taxonomy" id="1070528"/>
    <lineage>
        <taxon>unclassified sequences</taxon>
        <taxon>metagenomes</taxon>
        <taxon>organismal metagenomes</taxon>
    </lineage>
</organism>
<protein>
    <submittedName>
        <fullName evidence="1">Uncharacterized protein</fullName>
    </submittedName>
</protein>
<proteinExistence type="predicted"/>
<sequence>MATNRPLTHMILVDKYIYPPKDIKKLKNLIFYYNIHKNIRFKYKIQIMPEMTMTDVLDNPIHDCPRIHMVIGKDLFGLKQKIHDVTEMMGRYTSIYVSIGSKMNEKSVQFTLETNRKSMKYQTNSFRQMVPAFLQTQNPSEHSLCIIVDQFTNKVNLDQNIRGLQTITDANIDIFVFDRCCTKQFLTDFTSYIVELAVEHSVPPEKLMICNFVKFLGTPNTQEMATETMIPEIVQKTLNTSDYSDCFYEWFGYRFYLYNFIYNYKKYGQFYFTNHGLILNLESIIKQRYSDPLMVSVIQDEKVSRFWDNVYDLTTPDYGTSTGSVRLGVSLKEYLLENGQLEIV</sequence>
<name>A0A6C0D185_9ZZZZ</name>